<dbReference type="GO" id="GO:0006526">
    <property type="term" value="P:L-arginine biosynthetic process"/>
    <property type="evidence" value="ECO:0007669"/>
    <property type="project" value="TreeGrafter"/>
</dbReference>
<dbReference type="RefSeq" id="WP_111576021.1">
    <property type="nucleotide sequence ID" value="NZ_JBHEEY010000014.1"/>
</dbReference>
<evidence type="ECO:0000259" key="4">
    <source>
        <dbReference type="Pfam" id="PF07687"/>
    </source>
</evidence>
<keyword evidence="3" id="KW-0170">Cobalt</keyword>
<gene>
    <name evidence="5" type="ORF">C7374_11338</name>
</gene>
<keyword evidence="6" id="KW-1185">Reference proteome</keyword>
<comment type="caution">
    <text evidence="5">The sequence shown here is derived from an EMBL/GenBank/DDBJ whole genome shotgun (WGS) entry which is preliminary data.</text>
</comment>
<dbReference type="EMBL" id="QLMK01000013">
    <property type="protein sequence ID" value="RAK26588.1"/>
    <property type="molecule type" value="Genomic_DNA"/>
</dbReference>
<proteinExistence type="predicted"/>
<evidence type="ECO:0000313" key="5">
    <source>
        <dbReference type="EMBL" id="RAK26588.1"/>
    </source>
</evidence>
<name>A0A364JT20_9HYPH</name>
<dbReference type="Pfam" id="PF07687">
    <property type="entry name" value="M20_dimer"/>
    <property type="match status" value="1"/>
</dbReference>
<accession>A0A364JT20</accession>
<dbReference type="InterPro" id="IPR050072">
    <property type="entry name" value="Peptidase_M20A"/>
</dbReference>
<dbReference type="GO" id="GO:0046872">
    <property type="term" value="F:metal ion binding"/>
    <property type="evidence" value="ECO:0007669"/>
    <property type="project" value="UniProtKB-KW"/>
</dbReference>
<dbReference type="InterPro" id="IPR002933">
    <property type="entry name" value="Peptidase_M20"/>
</dbReference>
<evidence type="ECO:0000256" key="3">
    <source>
        <dbReference type="ARBA" id="ARBA00023285"/>
    </source>
</evidence>
<dbReference type="SUPFAM" id="SSF53187">
    <property type="entry name" value="Zn-dependent exopeptidases"/>
    <property type="match status" value="1"/>
</dbReference>
<dbReference type="OrthoDB" id="9761532at2"/>
<dbReference type="InterPro" id="IPR011650">
    <property type="entry name" value="Peptidase_M20_dimer"/>
</dbReference>
<dbReference type="Gene3D" id="3.40.630.10">
    <property type="entry name" value="Zn peptidases"/>
    <property type="match status" value="1"/>
</dbReference>
<dbReference type="PANTHER" id="PTHR43808">
    <property type="entry name" value="ACETYLORNITHINE DEACETYLASE"/>
    <property type="match status" value="1"/>
</dbReference>
<keyword evidence="2" id="KW-0378">Hydrolase</keyword>
<dbReference type="InterPro" id="IPR036264">
    <property type="entry name" value="Bact_exopeptidase_dim_dom"/>
</dbReference>
<dbReference type="Pfam" id="PF01546">
    <property type="entry name" value="Peptidase_M20"/>
    <property type="match status" value="1"/>
</dbReference>
<evidence type="ECO:0000313" key="6">
    <source>
        <dbReference type="Proteomes" id="UP000249453"/>
    </source>
</evidence>
<evidence type="ECO:0000256" key="1">
    <source>
        <dbReference type="ARBA" id="ARBA00022723"/>
    </source>
</evidence>
<dbReference type="AlphaFoldDB" id="A0A364JT20"/>
<evidence type="ECO:0000256" key="2">
    <source>
        <dbReference type="ARBA" id="ARBA00022801"/>
    </source>
</evidence>
<dbReference type="Gene3D" id="3.30.70.360">
    <property type="match status" value="1"/>
</dbReference>
<dbReference type="PANTHER" id="PTHR43808:SF31">
    <property type="entry name" value="N-ACETYL-L-CITRULLINE DEACETYLASE"/>
    <property type="match status" value="1"/>
</dbReference>
<dbReference type="SUPFAM" id="SSF55031">
    <property type="entry name" value="Bacterial exopeptidase dimerisation domain"/>
    <property type="match status" value="1"/>
</dbReference>
<dbReference type="GO" id="GO:0008777">
    <property type="term" value="F:acetylornithine deacetylase activity"/>
    <property type="evidence" value="ECO:0007669"/>
    <property type="project" value="TreeGrafter"/>
</dbReference>
<dbReference type="Proteomes" id="UP000249453">
    <property type="component" value="Unassembled WGS sequence"/>
</dbReference>
<protein>
    <submittedName>
        <fullName evidence="5">Acetylornithine deacetylase</fullName>
    </submittedName>
</protein>
<feature type="domain" description="Peptidase M20 dimerisation" evidence="4">
    <location>
        <begin position="186"/>
        <end position="290"/>
    </location>
</feature>
<sequence>MTLYAGIDRESAISLLSAFVEVPSINPSFKNPDDQDSSHFGEEAVARVLKSWFEKAGVVSELDFVDAHRPNLIARVKGRSGTKRMLWEGHLDTVQVTGMSAPFTPRLEGDRLYGRGAVDDGASVVAFMLAMRALNASPPEADVDFLGAMDEEFSFRGILHHLKRKERYDLAVAGEPTSLRVVRACKGTVRWWVDIEGRSAHTGKPHEGINGITIAQRILEQYDAEMARRLDVHPLLGPATLTCTSIEAGVGPNTVPASCRMRFDYRYLATETGMDVFASFKAIAEQVAAEFPGARIYAEPPFVDSSAMDVPETSEIVQRMGQVCKAHGINEEAIGVPYGSDATKIVNLANIPTIVFGPGSIDQAHAVDEFAEIEPIVQAAKMLVDLAHGLDKEP</sequence>
<reference evidence="5 6" key="1">
    <citation type="submission" date="2018-06" db="EMBL/GenBank/DDBJ databases">
        <title>Genomic Encyclopedia of Type Strains, Phase IV (KMG-IV): sequencing the most valuable type-strain genomes for metagenomic binning, comparative biology and taxonomic classification.</title>
        <authorList>
            <person name="Goeker M."/>
        </authorList>
    </citation>
    <scope>NUCLEOTIDE SEQUENCE [LARGE SCALE GENOMIC DNA]</scope>
    <source>
        <strain evidence="5 6">DSM 26720</strain>
    </source>
</reference>
<organism evidence="5 6">
    <name type="scientific">Falsochrobactrum ovis</name>
    <dbReference type="NCBI Taxonomy" id="1293442"/>
    <lineage>
        <taxon>Bacteria</taxon>
        <taxon>Pseudomonadati</taxon>
        <taxon>Pseudomonadota</taxon>
        <taxon>Alphaproteobacteria</taxon>
        <taxon>Hyphomicrobiales</taxon>
        <taxon>Brucellaceae</taxon>
        <taxon>Falsochrobactrum</taxon>
    </lineage>
</organism>
<keyword evidence="1" id="KW-0479">Metal-binding</keyword>